<dbReference type="SUPFAM" id="SSF46785">
    <property type="entry name" value="Winged helix' DNA-binding domain"/>
    <property type="match status" value="1"/>
</dbReference>
<dbReference type="Gene3D" id="1.10.10.10">
    <property type="entry name" value="Winged helix-like DNA-binding domain superfamily/Winged helix DNA-binding domain"/>
    <property type="match status" value="1"/>
</dbReference>
<dbReference type="HOGENOM" id="CLU_107144_2_1_5"/>
<name>K8P2H0_9BRAD</name>
<dbReference type="PANTHER" id="PTHR33221:SF4">
    <property type="entry name" value="HTH-TYPE TRANSCRIPTIONAL REPRESSOR NSRR"/>
    <property type="match status" value="1"/>
</dbReference>
<dbReference type="InterPro" id="IPR000944">
    <property type="entry name" value="Tscrpt_reg_Rrf2"/>
</dbReference>
<evidence type="ECO:0000313" key="2">
    <source>
        <dbReference type="EMBL" id="EKS36737.1"/>
    </source>
</evidence>
<dbReference type="GO" id="GO:0003700">
    <property type="term" value="F:DNA-binding transcription factor activity"/>
    <property type="evidence" value="ECO:0007669"/>
    <property type="project" value="TreeGrafter"/>
</dbReference>
<dbReference type="GO" id="GO:0005829">
    <property type="term" value="C:cytosol"/>
    <property type="evidence" value="ECO:0007669"/>
    <property type="project" value="TreeGrafter"/>
</dbReference>
<dbReference type="eggNOG" id="COG1959">
    <property type="taxonomic scope" value="Bacteria"/>
</dbReference>
<dbReference type="PANTHER" id="PTHR33221">
    <property type="entry name" value="WINGED HELIX-TURN-HELIX TRANSCRIPTIONAL REGULATOR, RRF2 FAMILY"/>
    <property type="match status" value="1"/>
</dbReference>
<dbReference type="Proteomes" id="UP000001096">
    <property type="component" value="Unassembled WGS sequence"/>
</dbReference>
<organism evidence="2 3">
    <name type="scientific">Afipia broomeae ATCC 49717</name>
    <dbReference type="NCBI Taxonomy" id="883078"/>
    <lineage>
        <taxon>Bacteria</taxon>
        <taxon>Pseudomonadati</taxon>
        <taxon>Pseudomonadota</taxon>
        <taxon>Alphaproteobacteria</taxon>
        <taxon>Hyphomicrobiales</taxon>
        <taxon>Nitrobacteraceae</taxon>
        <taxon>Afipia</taxon>
    </lineage>
</organism>
<dbReference type="PROSITE" id="PS51197">
    <property type="entry name" value="HTH_RRF2_2"/>
    <property type="match status" value="1"/>
</dbReference>
<protein>
    <submittedName>
        <fullName evidence="2">Rrf2 family protein</fullName>
    </submittedName>
</protein>
<dbReference type="InterPro" id="IPR036388">
    <property type="entry name" value="WH-like_DNA-bd_sf"/>
</dbReference>
<dbReference type="GO" id="GO:0003677">
    <property type="term" value="F:DNA binding"/>
    <property type="evidence" value="ECO:0007669"/>
    <property type="project" value="UniProtKB-KW"/>
</dbReference>
<dbReference type="PATRIC" id="fig|883078.3.peg.3263"/>
<keyword evidence="3" id="KW-1185">Reference proteome</keyword>
<dbReference type="RefSeq" id="WP_006021858.1">
    <property type="nucleotide sequence ID" value="NZ_KB375283.1"/>
</dbReference>
<dbReference type="InterPro" id="IPR036390">
    <property type="entry name" value="WH_DNA-bd_sf"/>
</dbReference>
<reference evidence="2 3" key="1">
    <citation type="submission" date="2012-04" db="EMBL/GenBank/DDBJ databases">
        <title>The Genome Sequence of Afipia broomeae ATCC 49717.</title>
        <authorList>
            <consortium name="The Broad Institute Genome Sequencing Platform"/>
            <person name="Earl A."/>
            <person name="Ward D."/>
            <person name="Feldgarden M."/>
            <person name="Gevers D."/>
            <person name="Huys G."/>
            <person name="Walker B."/>
            <person name="Young S.K."/>
            <person name="Zeng Q."/>
            <person name="Gargeya S."/>
            <person name="Fitzgerald M."/>
            <person name="Haas B."/>
            <person name="Abouelleil A."/>
            <person name="Alvarado L."/>
            <person name="Arachchi H.M."/>
            <person name="Berlin A."/>
            <person name="Chapman S.B."/>
            <person name="Goldberg J."/>
            <person name="Griggs A."/>
            <person name="Gujja S."/>
            <person name="Hansen M."/>
            <person name="Howarth C."/>
            <person name="Imamovic A."/>
            <person name="Larimer J."/>
            <person name="McCowen C."/>
            <person name="Montmayeur A."/>
            <person name="Murphy C."/>
            <person name="Neiman D."/>
            <person name="Pearson M."/>
            <person name="Priest M."/>
            <person name="Roberts A."/>
            <person name="Saif S."/>
            <person name="Shea T."/>
            <person name="Sisk P."/>
            <person name="Sykes S."/>
            <person name="Wortman J."/>
            <person name="Nusbaum C."/>
            <person name="Birren B."/>
        </authorList>
    </citation>
    <scope>NUCLEOTIDE SEQUENCE [LARGE SCALE GENOMIC DNA]</scope>
    <source>
        <strain evidence="2 3">ATCC 49717</strain>
    </source>
</reference>
<dbReference type="AlphaFoldDB" id="K8P2H0"/>
<evidence type="ECO:0000313" key="3">
    <source>
        <dbReference type="Proteomes" id="UP000001096"/>
    </source>
</evidence>
<proteinExistence type="predicted"/>
<keyword evidence="1" id="KW-0238">DNA-binding</keyword>
<dbReference type="EMBL" id="AGWX01000004">
    <property type="protein sequence ID" value="EKS36737.1"/>
    <property type="molecule type" value="Genomic_DNA"/>
</dbReference>
<dbReference type="Pfam" id="PF02082">
    <property type="entry name" value="Rrf2"/>
    <property type="match status" value="1"/>
</dbReference>
<comment type="caution">
    <text evidence="2">The sequence shown here is derived from an EMBL/GenBank/DDBJ whole genome shotgun (WGS) entry which is preliminary data.</text>
</comment>
<dbReference type="NCBIfam" id="TIGR00738">
    <property type="entry name" value="rrf2_super"/>
    <property type="match status" value="1"/>
</dbReference>
<accession>K8P2H0</accession>
<sequence length="142" mass="15820">MRLTNFSDYALRVLLYAAARRNALITIEETAQVYGISRAHLMKVVNQLTRAGFLKAVRGRSGGLELARRPEKISLGDVVRTTEPDFALVECFSPENRCLITPRCRLRGVLNEALAAFIATLDRYTLADLVLRPEDFGIQPAA</sequence>
<gene>
    <name evidence="2" type="ORF">HMPREF9695_03155</name>
</gene>
<evidence type="ECO:0000256" key="1">
    <source>
        <dbReference type="ARBA" id="ARBA00023125"/>
    </source>
</evidence>